<proteinExistence type="predicted"/>
<feature type="region of interest" description="Disordered" evidence="1">
    <location>
        <begin position="1"/>
        <end position="20"/>
    </location>
</feature>
<keyword evidence="3" id="KW-1185">Reference proteome</keyword>
<reference evidence="2" key="1">
    <citation type="journal article" date="2023" name="G3 (Bethesda)">
        <title>A reference genome for the long-term kleptoplast-retaining sea slug Elysia crispata morphotype clarki.</title>
        <authorList>
            <person name="Eastman K.E."/>
            <person name="Pendleton A.L."/>
            <person name="Shaikh M.A."/>
            <person name="Suttiyut T."/>
            <person name="Ogas R."/>
            <person name="Tomko P."/>
            <person name="Gavelis G."/>
            <person name="Widhalm J.R."/>
            <person name="Wisecaver J.H."/>
        </authorList>
    </citation>
    <scope>NUCLEOTIDE SEQUENCE</scope>
    <source>
        <strain evidence="2">ECLA1</strain>
    </source>
</reference>
<gene>
    <name evidence="2" type="ORF">RRG08_038612</name>
</gene>
<comment type="caution">
    <text evidence="2">The sequence shown here is derived from an EMBL/GenBank/DDBJ whole genome shotgun (WGS) entry which is preliminary data.</text>
</comment>
<dbReference type="AlphaFoldDB" id="A0AAE1D0I7"/>
<protein>
    <submittedName>
        <fullName evidence="2">Uncharacterized protein</fullName>
    </submittedName>
</protein>
<name>A0AAE1D0I7_9GAST</name>
<evidence type="ECO:0000313" key="3">
    <source>
        <dbReference type="Proteomes" id="UP001283361"/>
    </source>
</evidence>
<sequence>MRAASRFCGRDGKMGRGKEGDEISFRTIQNASCAIDLTVPTGRNVISASASHPTCQLSPSGESCEQGRLIRPLPIFYGFFDNSFGLCKTNQNLVPVLGHRRERQKSTEAEVNGDVYFRLTAQEKCQLPLSARSALKAGQRRPVLGKLLGQFRSSEESVFEE</sequence>
<organism evidence="2 3">
    <name type="scientific">Elysia crispata</name>
    <name type="common">lettuce slug</name>
    <dbReference type="NCBI Taxonomy" id="231223"/>
    <lineage>
        <taxon>Eukaryota</taxon>
        <taxon>Metazoa</taxon>
        <taxon>Spiralia</taxon>
        <taxon>Lophotrochozoa</taxon>
        <taxon>Mollusca</taxon>
        <taxon>Gastropoda</taxon>
        <taxon>Heterobranchia</taxon>
        <taxon>Euthyneura</taxon>
        <taxon>Panpulmonata</taxon>
        <taxon>Sacoglossa</taxon>
        <taxon>Placobranchoidea</taxon>
        <taxon>Plakobranchidae</taxon>
        <taxon>Elysia</taxon>
    </lineage>
</organism>
<evidence type="ECO:0000313" key="2">
    <source>
        <dbReference type="EMBL" id="KAK3749226.1"/>
    </source>
</evidence>
<accession>A0AAE1D0I7</accession>
<evidence type="ECO:0000256" key="1">
    <source>
        <dbReference type="SAM" id="MobiDB-lite"/>
    </source>
</evidence>
<dbReference type="Proteomes" id="UP001283361">
    <property type="component" value="Unassembled WGS sequence"/>
</dbReference>
<feature type="compositionally biased region" description="Basic and acidic residues" evidence="1">
    <location>
        <begin position="8"/>
        <end position="20"/>
    </location>
</feature>
<dbReference type="EMBL" id="JAWDGP010005950">
    <property type="protein sequence ID" value="KAK3749226.1"/>
    <property type="molecule type" value="Genomic_DNA"/>
</dbReference>